<dbReference type="GO" id="GO:0000160">
    <property type="term" value="P:phosphorelay signal transduction system"/>
    <property type="evidence" value="ECO:0007669"/>
    <property type="project" value="InterPro"/>
</dbReference>
<accession>A0A930BX32</accession>
<proteinExistence type="predicted"/>
<dbReference type="Pfam" id="PF13487">
    <property type="entry name" value="HD_5"/>
    <property type="match status" value="1"/>
</dbReference>
<sequence>MANTILIVDDNRDNLTVIGGLLKSEYHVRVANSGERALQVAVTAPIPDLILLDIMMPGMDGYETLHHLRAMPETRNIPVIFVTAMSADEDEEAGLRLGAVDYITKPIRPAILNARVRTHLALKRAHDQLADQNTRLESQVRQRTRELELIKEVTMQALATLAEKRDNETGNHLIRTRSYIEVLMHGLSTLPEFAGQLDPLTQELIAKAAPLHDIGKVGIPDAILLKPGRLTPEEFLVMKTHAQIGADALTEAIERVLRGQEDNEHEQDNRYALSFLEIAREIAGGHHEKWDGSGYPRGLSGNAIPLSARLMALADVFDALVCKRHYKEAFPIEKSIEIIRQGRGQHFDPRIVDVFLANIDACIAIAERHADHPPEATA</sequence>
<dbReference type="Gene3D" id="1.10.3210.10">
    <property type="entry name" value="Hypothetical protein af1432"/>
    <property type="match status" value="1"/>
</dbReference>
<dbReference type="PANTHER" id="PTHR45228:SF5">
    <property type="entry name" value="CYCLIC DI-GMP PHOSPHODIESTERASE VC_1348-RELATED"/>
    <property type="match status" value="1"/>
</dbReference>
<evidence type="ECO:0000313" key="5">
    <source>
        <dbReference type="Proteomes" id="UP000718593"/>
    </source>
</evidence>
<keyword evidence="1" id="KW-0597">Phosphoprotein</keyword>
<feature type="domain" description="HD-GYP" evidence="3">
    <location>
        <begin position="147"/>
        <end position="371"/>
    </location>
</feature>
<dbReference type="InterPro" id="IPR011006">
    <property type="entry name" value="CheY-like_superfamily"/>
</dbReference>
<feature type="modified residue" description="4-aspartylphosphate" evidence="1">
    <location>
        <position position="53"/>
    </location>
</feature>
<dbReference type="InterPro" id="IPR037522">
    <property type="entry name" value="HD_GYP_dom"/>
</dbReference>
<dbReference type="SMART" id="SM00448">
    <property type="entry name" value="REC"/>
    <property type="match status" value="1"/>
</dbReference>
<reference evidence="4" key="1">
    <citation type="submission" date="2020-04" db="EMBL/GenBank/DDBJ databases">
        <title>Deep metagenomics examines the oral microbiome during advanced dental caries in children, revealing novel taxa and co-occurrences with host molecules.</title>
        <authorList>
            <person name="Baker J.L."/>
            <person name="Morton J.T."/>
            <person name="Dinis M."/>
            <person name="Alvarez R."/>
            <person name="Tran N.C."/>
            <person name="Knight R."/>
            <person name="Edlund A."/>
        </authorList>
    </citation>
    <scope>NUCLEOTIDE SEQUENCE</scope>
    <source>
        <strain evidence="4">JCVI_32_bin.24</strain>
    </source>
</reference>
<organism evidence="4 5">
    <name type="scientific">Dechloromonas agitata</name>
    <dbReference type="NCBI Taxonomy" id="73030"/>
    <lineage>
        <taxon>Bacteria</taxon>
        <taxon>Pseudomonadati</taxon>
        <taxon>Pseudomonadota</taxon>
        <taxon>Betaproteobacteria</taxon>
        <taxon>Rhodocyclales</taxon>
        <taxon>Azonexaceae</taxon>
        <taxon>Dechloromonas</taxon>
    </lineage>
</organism>
<dbReference type="PROSITE" id="PS51832">
    <property type="entry name" value="HD_GYP"/>
    <property type="match status" value="1"/>
</dbReference>
<dbReference type="PROSITE" id="PS50110">
    <property type="entry name" value="RESPONSE_REGULATORY"/>
    <property type="match status" value="1"/>
</dbReference>
<dbReference type="InterPro" id="IPR052020">
    <property type="entry name" value="Cyclic_di-GMP/3'3'-cGAMP_PDE"/>
</dbReference>
<dbReference type="Pfam" id="PF00072">
    <property type="entry name" value="Response_reg"/>
    <property type="match status" value="1"/>
</dbReference>
<dbReference type="CDD" id="cd00077">
    <property type="entry name" value="HDc"/>
    <property type="match status" value="1"/>
</dbReference>
<dbReference type="InterPro" id="IPR001789">
    <property type="entry name" value="Sig_transdc_resp-reg_receiver"/>
</dbReference>
<feature type="domain" description="Response regulatory" evidence="2">
    <location>
        <begin position="4"/>
        <end position="120"/>
    </location>
</feature>
<comment type="caution">
    <text evidence="4">The sequence shown here is derived from an EMBL/GenBank/DDBJ whole genome shotgun (WGS) entry which is preliminary data.</text>
</comment>
<dbReference type="AlphaFoldDB" id="A0A930BX32"/>
<protein>
    <submittedName>
        <fullName evidence="4">Two-component system response regulator</fullName>
    </submittedName>
</protein>
<gene>
    <name evidence="4" type="ORF">HXL68_15300</name>
</gene>
<dbReference type="GO" id="GO:0008081">
    <property type="term" value="F:phosphoric diester hydrolase activity"/>
    <property type="evidence" value="ECO:0007669"/>
    <property type="project" value="UniProtKB-ARBA"/>
</dbReference>
<dbReference type="EMBL" id="JABZMI010000439">
    <property type="protein sequence ID" value="MBF1166392.1"/>
    <property type="molecule type" value="Genomic_DNA"/>
</dbReference>
<dbReference type="PANTHER" id="PTHR45228">
    <property type="entry name" value="CYCLIC DI-GMP PHOSPHODIESTERASE TM_0186-RELATED"/>
    <property type="match status" value="1"/>
</dbReference>
<evidence type="ECO:0000259" key="3">
    <source>
        <dbReference type="PROSITE" id="PS51832"/>
    </source>
</evidence>
<name>A0A930BX32_9RHOO</name>
<dbReference type="SUPFAM" id="SSF52172">
    <property type="entry name" value="CheY-like"/>
    <property type="match status" value="1"/>
</dbReference>
<evidence type="ECO:0000313" key="4">
    <source>
        <dbReference type="EMBL" id="MBF1166392.1"/>
    </source>
</evidence>
<evidence type="ECO:0000256" key="1">
    <source>
        <dbReference type="PROSITE-ProRule" id="PRU00169"/>
    </source>
</evidence>
<dbReference type="InterPro" id="IPR003607">
    <property type="entry name" value="HD/PDEase_dom"/>
</dbReference>
<dbReference type="SMART" id="SM00471">
    <property type="entry name" value="HDc"/>
    <property type="match status" value="1"/>
</dbReference>
<dbReference type="SUPFAM" id="SSF109604">
    <property type="entry name" value="HD-domain/PDEase-like"/>
    <property type="match status" value="1"/>
</dbReference>
<dbReference type="Gene3D" id="3.40.50.2300">
    <property type="match status" value="1"/>
</dbReference>
<dbReference type="Proteomes" id="UP000718593">
    <property type="component" value="Unassembled WGS sequence"/>
</dbReference>
<evidence type="ECO:0000259" key="2">
    <source>
        <dbReference type="PROSITE" id="PS50110"/>
    </source>
</evidence>